<evidence type="ECO:0000313" key="3">
    <source>
        <dbReference type="Proteomes" id="UP000663879"/>
    </source>
</evidence>
<feature type="compositionally biased region" description="Polar residues" evidence="1">
    <location>
        <begin position="49"/>
        <end position="76"/>
    </location>
</feature>
<keyword evidence="3" id="KW-1185">Reference proteome</keyword>
<sequence>MPTILRNKKKTSDFFEINRSQKTKRKKCTLNNHDQSLQEADPLLRESNVVPSTSVEKSPTTTNTHTQLCSSEDSDI</sequence>
<proteinExistence type="predicted"/>
<comment type="caution">
    <text evidence="2">The sequence shown here is derived from an EMBL/GenBank/DDBJ whole genome shotgun (WGS) entry which is preliminary data.</text>
</comment>
<evidence type="ECO:0000313" key="2">
    <source>
        <dbReference type="EMBL" id="CAF1064657.1"/>
    </source>
</evidence>
<reference evidence="2" key="1">
    <citation type="submission" date="2021-02" db="EMBL/GenBank/DDBJ databases">
        <authorList>
            <person name="Nowell W R."/>
        </authorList>
    </citation>
    <scope>NUCLEOTIDE SEQUENCE</scope>
    <source>
        <strain evidence="2">Ploen Becks lab</strain>
    </source>
</reference>
<evidence type="ECO:0000256" key="1">
    <source>
        <dbReference type="SAM" id="MobiDB-lite"/>
    </source>
</evidence>
<dbReference type="Proteomes" id="UP000663879">
    <property type="component" value="Unassembled WGS sequence"/>
</dbReference>
<protein>
    <submittedName>
        <fullName evidence="2">Uncharacterized protein</fullName>
    </submittedName>
</protein>
<gene>
    <name evidence="2" type="ORF">OXX778_LOCUS19442</name>
</gene>
<dbReference type="EMBL" id="CAJNOC010005882">
    <property type="protein sequence ID" value="CAF1064657.1"/>
    <property type="molecule type" value="Genomic_DNA"/>
</dbReference>
<dbReference type="AlphaFoldDB" id="A0A814LE81"/>
<name>A0A814LE81_9BILA</name>
<feature type="compositionally biased region" description="Polar residues" evidence="1">
    <location>
        <begin position="29"/>
        <end position="38"/>
    </location>
</feature>
<feature type="region of interest" description="Disordered" evidence="1">
    <location>
        <begin position="1"/>
        <end position="76"/>
    </location>
</feature>
<accession>A0A814LE81</accession>
<organism evidence="2 3">
    <name type="scientific">Brachionus calyciflorus</name>
    <dbReference type="NCBI Taxonomy" id="104777"/>
    <lineage>
        <taxon>Eukaryota</taxon>
        <taxon>Metazoa</taxon>
        <taxon>Spiralia</taxon>
        <taxon>Gnathifera</taxon>
        <taxon>Rotifera</taxon>
        <taxon>Eurotatoria</taxon>
        <taxon>Monogononta</taxon>
        <taxon>Pseudotrocha</taxon>
        <taxon>Ploima</taxon>
        <taxon>Brachionidae</taxon>
        <taxon>Brachionus</taxon>
    </lineage>
</organism>